<dbReference type="InterPro" id="IPR057601">
    <property type="entry name" value="Oar-like_b-barrel"/>
</dbReference>
<dbReference type="PANTHER" id="PTHR30069">
    <property type="entry name" value="TONB-DEPENDENT OUTER MEMBRANE RECEPTOR"/>
    <property type="match status" value="1"/>
</dbReference>
<reference evidence="9 10" key="1">
    <citation type="journal article" date="2015" name="Stand. Genomic Sci.">
        <title>Genomic Encyclopedia of Bacterial and Archaeal Type Strains, Phase III: the genomes of soil and plant-associated and newly described type strains.</title>
        <authorList>
            <person name="Whitman W.B."/>
            <person name="Woyke T."/>
            <person name="Klenk H.P."/>
            <person name="Zhou Y."/>
            <person name="Lilburn T.G."/>
            <person name="Beck B.J."/>
            <person name="De Vos P."/>
            <person name="Vandamme P."/>
            <person name="Eisen J.A."/>
            <person name="Garrity G."/>
            <person name="Hugenholtz P."/>
            <person name="Kyrpides N.C."/>
        </authorList>
    </citation>
    <scope>NUCLEOTIDE SEQUENCE [LARGE SCALE GENOMIC DNA]</scope>
    <source>
        <strain evidence="9 10">CGMCC 1.10136</strain>
    </source>
</reference>
<keyword evidence="9" id="KW-0645">Protease</keyword>
<dbReference type="Pfam" id="PF13620">
    <property type="entry name" value="CarboxypepD_reg"/>
    <property type="match status" value="1"/>
</dbReference>
<dbReference type="InterPro" id="IPR037066">
    <property type="entry name" value="Plug_dom_sf"/>
</dbReference>
<organism evidence="9 10">
    <name type="scientific">Aerolutibacter ruishenii</name>
    <dbReference type="NCBI Taxonomy" id="686800"/>
    <lineage>
        <taxon>Bacteria</taxon>
        <taxon>Pseudomonadati</taxon>
        <taxon>Pseudomonadota</taxon>
        <taxon>Gammaproteobacteria</taxon>
        <taxon>Lysobacterales</taxon>
        <taxon>Lysobacteraceae</taxon>
        <taxon>Aerolutibacter</taxon>
    </lineage>
</organism>
<evidence type="ECO:0000313" key="9">
    <source>
        <dbReference type="EMBL" id="TWI10700.1"/>
    </source>
</evidence>
<sequence>MTDKNRVRMSKLTLGLLAALAAAPAFAQSTSAGVGGQVVGADGQPVAGAEVTIVHTESGTVSRTVTDASGRYTARGLRVGGPYTISITKAGAGANSQDGVYLNLDKVNTVDIGLNNDVTTVESIQAVYSGGSEVFSATKMGAGSNVTREQIEAFPSIERNLQDYARLDPRVTQTDKSRNEISVGGQNPRYNAIRVDGISTNDAFGLESNGLPTPKQPFSMDTIDEISVDVANYDVTISGGTGGVINAVTKSGTNEFHGSAYGLYRDNSMVRENENGTDFSGFEDDTTYGMTFGGPLVKDKLFFFLNYEKSEMGAPGPTFGPVGSGASNIVNVTQAQIDEIRAIAQGYGFDAGTYGVSGADTTSEEYGLKIDWNITDAQRFSFRYGTSDQSVAVSPGFGSTQIALNTYDYQRDYKFDTYTGQLFSDWTDNFSTEAKVSFRDYSAVRTPKGDLPAIAVRVGNATVNFGTEENTHANVLETETWNAFFAGNLFLGEHTLKFGLDYEDNDVYNLFGRRINGAYTFNTINDFRNGRPSRYQYFHPADGNTDNMAAIWGMKNLGVFVQDTWAVNANLTLTFGLRYDRPMVDNEPTFNAAAQTAFGYDNSATIDGNDLIQPRFAFNYTFDSDRPTQLRGGIGLFQGASANVWLSNPFTNTGFGYTDYFFSSGLAGPCAGGTVAVPKCFDPDREDQFGLIPASARTNTQSVDFVDPDLSQPSVWKANLAFDHELPWWGVVAATEVVLTSVKEGIYYEQLNLGTPTAVGQDGRMIYWNANGLRPTSWNILGAGCLNETGVVQGVSCASSGTGSRANSNRAFNDALVARPTTKGESQQLTVSLTKPFNNGDWSWMLAYTYTNATESSPLTSSTSGSQWGNVNTFHPNEDISARSSYEIRDRFSAALSWKHAFFGDYKTSVSMFYEGRSGRPYSYVFDNDANGDGRFGNDLLYIPTAPGDVVFRNAAEEAAFWNYVYSDEYLNSHRGQVATRNGARSPWVNQFDVRVSQELPGFMSGHKSEIWLDILNVGNLIDKDWGQIEEVAFPGSLGVVEYGGICGLGGGTQPAACAGNAGKYVYRFNTPDTTRIYDDRGISRWSLQVGFRYKF</sequence>
<dbReference type="Pfam" id="PF25183">
    <property type="entry name" value="OMP_b-brl_4"/>
    <property type="match status" value="2"/>
</dbReference>
<dbReference type="SUPFAM" id="SSF56935">
    <property type="entry name" value="Porins"/>
    <property type="match status" value="1"/>
</dbReference>
<dbReference type="InterPro" id="IPR039426">
    <property type="entry name" value="TonB-dep_rcpt-like"/>
</dbReference>
<proteinExistence type="predicted"/>
<dbReference type="GO" id="GO:0009279">
    <property type="term" value="C:cell outer membrane"/>
    <property type="evidence" value="ECO:0007669"/>
    <property type="project" value="UniProtKB-SubCell"/>
</dbReference>
<comment type="subcellular location">
    <subcellularLocation>
        <location evidence="1">Cell outer membrane</location>
        <topology evidence="1">Multi-pass membrane protein</topology>
    </subcellularLocation>
</comment>
<accession>A0A562LSU1</accession>
<comment type="caution">
    <text evidence="9">The sequence shown here is derived from an EMBL/GenBank/DDBJ whole genome shotgun (WGS) entry which is preliminary data.</text>
</comment>
<evidence type="ECO:0000313" key="10">
    <source>
        <dbReference type="Proteomes" id="UP000316471"/>
    </source>
</evidence>
<dbReference type="GO" id="GO:0004180">
    <property type="term" value="F:carboxypeptidase activity"/>
    <property type="evidence" value="ECO:0007669"/>
    <property type="project" value="UniProtKB-KW"/>
</dbReference>
<dbReference type="SUPFAM" id="SSF49464">
    <property type="entry name" value="Carboxypeptidase regulatory domain-like"/>
    <property type="match status" value="1"/>
</dbReference>
<keyword evidence="9" id="KW-0378">Hydrolase</keyword>
<feature type="domain" description="TonB-dependent transporter Oar-like beta-barrel" evidence="8">
    <location>
        <begin position="353"/>
        <end position="1020"/>
    </location>
</feature>
<evidence type="ECO:0000256" key="3">
    <source>
        <dbReference type="ARBA" id="ARBA00022452"/>
    </source>
</evidence>
<dbReference type="RefSeq" id="WP_425480041.1">
    <property type="nucleotide sequence ID" value="NZ_VLKP01000006.1"/>
</dbReference>
<evidence type="ECO:0000256" key="4">
    <source>
        <dbReference type="ARBA" id="ARBA00022692"/>
    </source>
</evidence>
<evidence type="ECO:0000256" key="2">
    <source>
        <dbReference type="ARBA" id="ARBA00022448"/>
    </source>
</evidence>
<dbReference type="AlphaFoldDB" id="A0A562LSU1"/>
<dbReference type="PANTHER" id="PTHR30069:SF46">
    <property type="entry name" value="OAR PROTEIN"/>
    <property type="match status" value="1"/>
</dbReference>
<gene>
    <name evidence="9" type="ORF">IP93_01795</name>
</gene>
<evidence type="ECO:0000256" key="7">
    <source>
        <dbReference type="SAM" id="SignalP"/>
    </source>
</evidence>
<evidence type="ECO:0000256" key="6">
    <source>
        <dbReference type="ARBA" id="ARBA00023237"/>
    </source>
</evidence>
<dbReference type="Proteomes" id="UP000316471">
    <property type="component" value="Unassembled WGS sequence"/>
</dbReference>
<feature type="chain" id="PRO_5022164599" evidence="7">
    <location>
        <begin position="28"/>
        <end position="1096"/>
    </location>
</feature>
<feature type="signal peptide" evidence="7">
    <location>
        <begin position="1"/>
        <end position="27"/>
    </location>
</feature>
<keyword evidence="6" id="KW-0998">Cell outer membrane</keyword>
<dbReference type="GO" id="GO:0015344">
    <property type="term" value="F:siderophore uptake transmembrane transporter activity"/>
    <property type="evidence" value="ECO:0007669"/>
    <property type="project" value="TreeGrafter"/>
</dbReference>
<dbReference type="GO" id="GO:0044718">
    <property type="term" value="P:siderophore transmembrane transport"/>
    <property type="evidence" value="ECO:0007669"/>
    <property type="project" value="TreeGrafter"/>
</dbReference>
<dbReference type="Gene3D" id="2.40.170.20">
    <property type="entry name" value="TonB-dependent receptor, beta-barrel domain"/>
    <property type="match status" value="1"/>
</dbReference>
<keyword evidence="9" id="KW-0121">Carboxypeptidase</keyword>
<feature type="domain" description="TonB-dependent transporter Oar-like beta-barrel" evidence="8">
    <location>
        <begin position="248"/>
        <end position="310"/>
    </location>
</feature>
<name>A0A562LSU1_9GAMM</name>
<keyword evidence="4" id="KW-0812">Transmembrane</keyword>
<evidence type="ECO:0000256" key="1">
    <source>
        <dbReference type="ARBA" id="ARBA00004571"/>
    </source>
</evidence>
<dbReference type="Gene3D" id="2.170.130.10">
    <property type="entry name" value="TonB-dependent receptor, plug domain"/>
    <property type="match status" value="1"/>
</dbReference>
<dbReference type="EMBL" id="VLKP01000006">
    <property type="protein sequence ID" value="TWI10700.1"/>
    <property type="molecule type" value="Genomic_DNA"/>
</dbReference>
<dbReference type="InterPro" id="IPR036942">
    <property type="entry name" value="Beta-barrel_TonB_sf"/>
</dbReference>
<protein>
    <submittedName>
        <fullName evidence="9">Carboxypeptidase family protein</fullName>
    </submittedName>
</protein>
<keyword evidence="3" id="KW-1134">Transmembrane beta strand</keyword>
<keyword evidence="5" id="KW-0472">Membrane</keyword>
<dbReference type="Gene3D" id="2.60.40.1120">
    <property type="entry name" value="Carboxypeptidase-like, regulatory domain"/>
    <property type="match status" value="1"/>
</dbReference>
<keyword evidence="7" id="KW-0732">Signal</keyword>
<evidence type="ECO:0000259" key="8">
    <source>
        <dbReference type="Pfam" id="PF25183"/>
    </source>
</evidence>
<dbReference type="InterPro" id="IPR008969">
    <property type="entry name" value="CarboxyPept-like_regulatory"/>
</dbReference>
<evidence type="ECO:0000256" key="5">
    <source>
        <dbReference type="ARBA" id="ARBA00023136"/>
    </source>
</evidence>
<keyword evidence="10" id="KW-1185">Reference proteome</keyword>
<keyword evidence="2" id="KW-0813">Transport</keyword>